<evidence type="ECO:0000256" key="1">
    <source>
        <dbReference type="SAM" id="MobiDB-lite"/>
    </source>
</evidence>
<comment type="caution">
    <text evidence="2">The sequence shown here is derived from an EMBL/GenBank/DDBJ whole genome shotgun (WGS) entry which is preliminary data.</text>
</comment>
<evidence type="ECO:0000313" key="3">
    <source>
        <dbReference type="Proteomes" id="UP001633002"/>
    </source>
</evidence>
<name>A0ABD3I6B8_9MARC</name>
<accession>A0ABD3I6B8</accession>
<evidence type="ECO:0000313" key="2">
    <source>
        <dbReference type="EMBL" id="KAL3698589.1"/>
    </source>
</evidence>
<protein>
    <submittedName>
        <fullName evidence="2">Uncharacterized protein</fullName>
    </submittedName>
</protein>
<sequence>MASGRGESSRANDFTLGWINWGRGREERGQSRPLSEEGERLVAENTGAKASVSVAGPILSVPQAHVTTHGGPSVIPTAVKPTDHQSEAAGQAAQAWTGFRSRGSESQQASWKNTLRATSVSKAGEQDDGSKGEEGDLARNCLSKKKTQAAQKKEEAPIGCHPVTGEKVPLDPTMSSPGHKCTDEEGFELVKTSKAKSGLKVAAVLGGNTSGASNRFAVLHPENSSDNFVGIEDDDDIMGVEAAETGDDVGSSSDQVQQLEVSGSDRLKGLWLEPEAIRGGSHGIRGCVDEAGV</sequence>
<feature type="region of interest" description="Disordered" evidence="1">
    <location>
        <begin position="21"/>
        <end position="43"/>
    </location>
</feature>
<feature type="compositionally biased region" description="Basic and acidic residues" evidence="1">
    <location>
        <begin position="124"/>
        <end position="137"/>
    </location>
</feature>
<proteinExistence type="predicted"/>
<dbReference type="Proteomes" id="UP001633002">
    <property type="component" value="Unassembled WGS sequence"/>
</dbReference>
<reference evidence="2 3" key="1">
    <citation type="submission" date="2024-09" db="EMBL/GenBank/DDBJ databases">
        <title>Chromosome-scale assembly of Riccia sorocarpa.</title>
        <authorList>
            <person name="Paukszto L."/>
        </authorList>
    </citation>
    <scope>NUCLEOTIDE SEQUENCE [LARGE SCALE GENOMIC DNA]</scope>
    <source>
        <strain evidence="2">LP-2024</strain>
        <tissue evidence="2">Aerial parts of the thallus</tissue>
    </source>
</reference>
<keyword evidence="3" id="KW-1185">Reference proteome</keyword>
<feature type="compositionally biased region" description="Basic and acidic residues" evidence="1">
    <location>
        <begin position="23"/>
        <end position="42"/>
    </location>
</feature>
<gene>
    <name evidence="2" type="ORF">R1sor_012665</name>
</gene>
<feature type="region of interest" description="Disordered" evidence="1">
    <location>
        <begin position="63"/>
        <end position="177"/>
    </location>
</feature>
<organism evidence="2 3">
    <name type="scientific">Riccia sorocarpa</name>
    <dbReference type="NCBI Taxonomy" id="122646"/>
    <lineage>
        <taxon>Eukaryota</taxon>
        <taxon>Viridiplantae</taxon>
        <taxon>Streptophyta</taxon>
        <taxon>Embryophyta</taxon>
        <taxon>Marchantiophyta</taxon>
        <taxon>Marchantiopsida</taxon>
        <taxon>Marchantiidae</taxon>
        <taxon>Marchantiales</taxon>
        <taxon>Ricciaceae</taxon>
        <taxon>Riccia</taxon>
    </lineage>
</organism>
<dbReference type="AlphaFoldDB" id="A0ABD3I6B8"/>
<dbReference type="EMBL" id="JBJQOH010000002">
    <property type="protein sequence ID" value="KAL3698589.1"/>
    <property type="molecule type" value="Genomic_DNA"/>
</dbReference>
<feature type="compositionally biased region" description="Polar residues" evidence="1">
    <location>
        <begin position="104"/>
        <end position="121"/>
    </location>
</feature>